<keyword evidence="1" id="KW-1133">Transmembrane helix</keyword>
<reference evidence="3" key="1">
    <citation type="submission" date="2016-06" db="EMBL/GenBank/DDBJ databases">
        <title>Parallel loss of symbiosis genes in relatives of nitrogen-fixing non-legume Parasponia.</title>
        <authorList>
            <person name="Van Velzen R."/>
            <person name="Holmer R."/>
            <person name="Bu F."/>
            <person name="Rutten L."/>
            <person name="Van Zeijl A."/>
            <person name="Liu W."/>
            <person name="Santuari L."/>
            <person name="Cao Q."/>
            <person name="Sharma T."/>
            <person name="Shen D."/>
            <person name="Roswanjaya Y."/>
            <person name="Wardhani T."/>
            <person name="Kalhor M.S."/>
            <person name="Jansen J."/>
            <person name="Van den Hoogen J."/>
            <person name="Gungor B."/>
            <person name="Hartog M."/>
            <person name="Hontelez J."/>
            <person name="Verver J."/>
            <person name="Yang W.-C."/>
            <person name="Schijlen E."/>
            <person name="Repin R."/>
            <person name="Schilthuizen M."/>
            <person name="Schranz E."/>
            <person name="Heidstra R."/>
            <person name="Miyata K."/>
            <person name="Fedorova E."/>
            <person name="Kohlen W."/>
            <person name="Bisseling T."/>
            <person name="Smit S."/>
            <person name="Geurts R."/>
        </authorList>
    </citation>
    <scope>NUCLEOTIDE SEQUENCE [LARGE SCALE GENOMIC DNA]</scope>
    <source>
        <strain evidence="3">cv. WU1-14</strain>
    </source>
</reference>
<organism evidence="2 3">
    <name type="scientific">Parasponia andersonii</name>
    <name type="common">Sponia andersonii</name>
    <dbReference type="NCBI Taxonomy" id="3476"/>
    <lineage>
        <taxon>Eukaryota</taxon>
        <taxon>Viridiplantae</taxon>
        <taxon>Streptophyta</taxon>
        <taxon>Embryophyta</taxon>
        <taxon>Tracheophyta</taxon>
        <taxon>Spermatophyta</taxon>
        <taxon>Magnoliopsida</taxon>
        <taxon>eudicotyledons</taxon>
        <taxon>Gunneridae</taxon>
        <taxon>Pentapetalae</taxon>
        <taxon>rosids</taxon>
        <taxon>fabids</taxon>
        <taxon>Rosales</taxon>
        <taxon>Cannabaceae</taxon>
        <taxon>Parasponia</taxon>
    </lineage>
</organism>
<comment type="caution">
    <text evidence="2">The sequence shown here is derived from an EMBL/GenBank/DDBJ whole genome shotgun (WGS) entry which is preliminary data.</text>
</comment>
<evidence type="ECO:0000313" key="3">
    <source>
        <dbReference type="Proteomes" id="UP000237105"/>
    </source>
</evidence>
<name>A0A2P5AK64_PARAD</name>
<proteinExistence type="predicted"/>
<keyword evidence="3" id="KW-1185">Reference proteome</keyword>
<dbReference type="AlphaFoldDB" id="A0A2P5AK64"/>
<keyword evidence="1" id="KW-0812">Transmembrane</keyword>
<evidence type="ECO:0008006" key="4">
    <source>
        <dbReference type="Google" id="ProtNLM"/>
    </source>
</evidence>
<keyword evidence="1" id="KW-0472">Membrane</keyword>
<feature type="transmembrane region" description="Helical" evidence="1">
    <location>
        <begin position="56"/>
        <end position="76"/>
    </location>
</feature>
<gene>
    <name evidence="2" type="ORF">PanWU01x14_324350</name>
</gene>
<dbReference type="Proteomes" id="UP000237105">
    <property type="component" value="Unassembled WGS sequence"/>
</dbReference>
<evidence type="ECO:0000256" key="1">
    <source>
        <dbReference type="SAM" id="Phobius"/>
    </source>
</evidence>
<sequence length="99" mass="11516">VFIASLSLYLYLSLSIVHLPHCFFQNVFFLSFCAFASVKVRALISFSLSSDDFFGFLRYIFFFSFFQIFLVLHFFVDGFFSLFYLMFQGSLFIALALVG</sequence>
<protein>
    <recommendedName>
        <fullName evidence="4">Transmembrane protein</fullName>
    </recommendedName>
</protein>
<evidence type="ECO:0000313" key="2">
    <source>
        <dbReference type="EMBL" id="PON36940.1"/>
    </source>
</evidence>
<dbReference type="EMBL" id="JXTB01000548">
    <property type="protein sequence ID" value="PON36940.1"/>
    <property type="molecule type" value="Genomic_DNA"/>
</dbReference>
<feature type="transmembrane region" description="Helical" evidence="1">
    <location>
        <begin position="82"/>
        <end position="98"/>
    </location>
</feature>
<accession>A0A2P5AK64</accession>
<feature type="non-terminal residue" evidence="2">
    <location>
        <position position="1"/>
    </location>
</feature>